<dbReference type="InterPro" id="IPR016292">
    <property type="entry name" value="Epoxide_hydrolase"/>
</dbReference>
<evidence type="ECO:0000256" key="1">
    <source>
        <dbReference type="ARBA" id="ARBA00010088"/>
    </source>
</evidence>
<keyword evidence="6" id="KW-1185">Reference proteome</keyword>
<feature type="domain" description="Epoxide hydrolase N-terminal" evidence="4">
    <location>
        <begin position="17"/>
        <end position="129"/>
    </location>
</feature>
<dbReference type="GeneID" id="70180745"/>
<dbReference type="InterPro" id="IPR010497">
    <property type="entry name" value="Epoxide_hydro_N"/>
</dbReference>
<accession>A0A9P9BTX1</accession>
<dbReference type="AlphaFoldDB" id="A0A9P9BTX1"/>
<dbReference type="SUPFAM" id="SSF53474">
    <property type="entry name" value="alpha/beta-Hydrolases"/>
    <property type="match status" value="1"/>
</dbReference>
<dbReference type="GO" id="GO:0004301">
    <property type="term" value="F:epoxide hydrolase activity"/>
    <property type="evidence" value="ECO:0007669"/>
    <property type="project" value="TreeGrafter"/>
</dbReference>
<comment type="caution">
    <text evidence="5">The sequence shown here is derived from an EMBL/GenBank/DDBJ whole genome shotgun (WGS) entry which is preliminary data.</text>
</comment>
<dbReference type="Gene3D" id="3.40.50.1820">
    <property type="entry name" value="alpha/beta hydrolase"/>
    <property type="match status" value="1"/>
</dbReference>
<dbReference type="Pfam" id="PF06441">
    <property type="entry name" value="EHN"/>
    <property type="match status" value="1"/>
</dbReference>
<dbReference type="InterPro" id="IPR029058">
    <property type="entry name" value="AB_hydrolase_fold"/>
</dbReference>
<organism evidence="5 6">
    <name type="scientific">Microdochium trichocladiopsis</name>
    <dbReference type="NCBI Taxonomy" id="1682393"/>
    <lineage>
        <taxon>Eukaryota</taxon>
        <taxon>Fungi</taxon>
        <taxon>Dikarya</taxon>
        <taxon>Ascomycota</taxon>
        <taxon>Pezizomycotina</taxon>
        <taxon>Sordariomycetes</taxon>
        <taxon>Xylariomycetidae</taxon>
        <taxon>Xylariales</taxon>
        <taxon>Microdochiaceae</taxon>
        <taxon>Microdochium</taxon>
    </lineage>
</organism>
<keyword evidence="2 5" id="KW-0378">Hydrolase</keyword>
<dbReference type="Proteomes" id="UP000756346">
    <property type="component" value="Unassembled WGS sequence"/>
</dbReference>
<sequence length="409" mass="45771">MADRFSAIPSKAVGKPVPFTLSVPEEALNEFQILLKLSKIGPSTWWNQPGDGQFGLSREWLTRAQETWLAKFDWRDHEKRINAIPNFKIPLQDPELGQLDIHFAALFSKKPDAVPLMFLHGFPSSFMDFLPIMETLVGKYTPETLPYHVIAPSLPDYGLSVRTTRKAEMTVHRAARVMHQLMLDLGFGESGYVVQGGDLGSMLARTMAVEYEECKAFHVNMLVLNPGDSVSPSARPTAEEQEALDRTKRWQETGFAYALEHGTRPATVGLAMSSNPLALLAWIGEKLCEWVDPHSPLSLDTILATVSFYWFTDTFPNCLYHAELVKKVMAGSTLPISTEKPMGYSLFAHDLAILPRAWAEELYPNLKLFRFHAEGGHFASLEQPQSFLADVEEFIQLSRSLFSAPGALV</sequence>
<dbReference type="InterPro" id="IPR000639">
    <property type="entry name" value="Epox_hydrolase-like"/>
</dbReference>
<dbReference type="GO" id="GO:0097176">
    <property type="term" value="P:epoxide metabolic process"/>
    <property type="evidence" value="ECO:0007669"/>
    <property type="project" value="TreeGrafter"/>
</dbReference>
<proteinExistence type="inferred from homology"/>
<reference evidence="5" key="1">
    <citation type="journal article" date="2021" name="Nat. Commun.">
        <title>Genetic determinants of endophytism in the Arabidopsis root mycobiome.</title>
        <authorList>
            <person name="Mesny F."/>
            <person name="Miyauchi S."/>
            <person name="Thiergart T."/>
            <person name="Pickel B."/>
            <person name="Atanasova L."/>
            <person name="Karlsson M."/>
            <person name="Huettel B."/>
            <person name="Barry K.W."/>
            <person name="Haridas S."/>
            <person name="Chen C."/>
            <person name="Bauer D."/>
            <person name="Andreopoulos W."/>
            <person name="Pangilinan J."/>
            <person name="LaButti K."/>
            <person name="Riley R."/>
            <person name="Lipzen A."/>
            <person name="Clum A."/>
            <person name="Drula E."/>
            <person name="Henrissat B."/>
            <person name="Kohler A."/>
            <person name="Grigoriev I.V."/>
            <person name="Martin F.M."/>
            <person name="Hacquard S."/>
        </authorList>
    </citation>
    <scope>NUCLEOTIDE SEQUENCE</scope>
    <source>
        <strain evidence="5">MPI-CAGE-CH-0230</strain>
    </source>
</reference>
<comment type="similarity">
    <text evidence="1">Belongs to the peptidase S33 family.</text>
</comment>
<evidence type="ECO:0000313" key="6">
    <source>
        <dbReference type="Proteomes" id="UP000756346"/>
    </source>
</evidence>
<gene>
    <name evidence="5" type="ORF">B0I36DRAFT_265486</name>
</gene>
<dbReference type="EMBL" id="JAGTJQ010000003">
    <property type="protein sequence ID" value="KAH7036014.1"/>
    <property type="molecule type" value="Genomic_DNA"/>
</dbReference>
<evidence type="ECO:0000256" key="3">
    <source>
        <dbReference type="PIRSR" id="PIRSR001112-1"/>
    </source>
</evidence>
<dbReference type="RefSeq" id="XP_046016107.1">
    <property type="nucleotide sequence ID" value="XM_046151199.1"/>
</dbReference>
<dbReference type="PIRSF" id="PIRSF001112">
    <property type="entry name" value="Epoxide_hydrolase"/>
    <property type="match status" value="1"/>
</dbReference>
<name>A0A9P9BTX1_9PEZI</name>
<evidence type="ECO:0000259" key="4">
    <source>
        <dbReference type="Pfam" id="PF06441"/>
    </source>
</evidence>
<protein>
    <submittedName>
        <fullName evidence="5">Alpha/Beta hydrolase protein</fullName>
    </submittedName>
</protein>
<dbReference type="PANTHER" id="PTHR21661">
    <property type="entry name" value="EPOXIDE HYDROLASE 1-RELATED"/>
    <property type="match status" value="1"/>
</dbReference>
<dbReference type="PANTHER" id="PTHR21661:SF39">
    <property type="entry name" value="HYDROLASE, PUTATIVE (AFU_ORTHOLOGUE AFUA_3G08960)-RELATED"/>
    <property type="match status" value="1"/>
</dbReference>
<feature type="active site" description="Nucleophile" evidence="3">
    <location>
        <position position="198"/>
    </location>
</feature>
<dbReference type="PRINTS" id="PR00412">
    <property type="entry name" value="EPOXHYDRLASE"/>
</dbReference>
<dbReference type="OrthoDB" id="7130006at2759"/>
<evidence type="ECO:0000256" key="2">
    <source>
        <dbReference type="ARBA" id="ARBA00022801"/>
    </source>
</evidence>
<evidence type="ECO:0000313" key="5">
    <source>
        <dbReference type="EMBL" id="KAH7036014.1"/>
    </source>
</evidence>
<feature type="active site" description="Proton donor" evidence="3">
    <location>
        <position position="320"/>
    </location>
</feature>
<feature type="active site" description="Proton acceptor" evidence="3">
    <location>
        <position position="377"/>
    </location>
</feature>